<dbReference type="AlphaFoldDB" id="A0A2J6R321"/>
<keyword evidence="2" id="KW-0472">Membrane</keyword>
<evidence type="ECO:0000313" key="4">
    <source>
        <dbReference type="Proteomes" id="UP000235786"/>
    </source>
</evidence>
<dbReference type="EMBL" id="KZ613957">
    <property type="protein sequence ID" value="PMD32921.1"/>
    <property type="molecule type" value="Genomic_DNA"/>
</dbReference>
<name>A0A2J6R321_HYAVF</name>
<feature type="transmembrane region" description="Helical" evidence="2">
    <location>
        <begin position="120"/>
        <end position="149"/>
    </location>
</feature>
<keyword evidence="4" id="KW-1185">Reference proteome</keyword>
<feature type="compositionally biased region" description="Basic and acidic residues" evidence="1">
    <location>
        <begin position="98"/>
        <end position="107"/>
    </location>
</feature>
<evidence type="ECO:0000256" key="1">
    <source>
        <dbReference type="SAM" id="MobiDB-lite"/>
    </source>
</evidence>
<evidence type="ECO:0000313" key="3">
    <source>
        <dbReference type="EMBL" id="PMD32921.1"/>
    </source>
</evidence>
<evidence type="ECO:0008006" key="5">
    <source>
        <dbReference type="Google" id="ProtNLM"/>
    </source>
</evidence>
<protein>
    <recommendedName>
        <fullName evidence="5">Transmembrane protein</fullName>
    </recommendedName>
</protein>
<gene>
    <name evidence="3" type="ORF">L207DRAFT_589997</name>
</gene>
<feature type="region of interest" description="Disordered" evidence="1">
    <location>
        <begin position="41"/>
        <end position="107"/>
    </location>
</feature>
<accession>A0A2J6R321</accession>
<keyword evidence="2" id="KW-0812">Transmembrane</keyword>
<proteinExistence type="predicted"/>
<organism evidence="3 4">
    <name type="scientific">Hyaloscypha variabilis (strain UAMH 11265 / GT02V1 / F)</name>
    <name type="common">Meliniomyces variabilis</name>
    <dbReference type="NCBI Taxonomy" id="1149755"/>
    <lineage>
        <taxon>Eukaryota</taxon>
        <taxon>Fungi</taxon>
        <taxon>Dikarya</taxon>
        <taxon>Ascomycota</taxon>
        <taxon>Pezizomycotina</taxon>
        <taxon>Leotiomycetes</taxon>
        <taxon>Helotiales</taxon>
        <taxon>Hyaloscyphaceae</taxon>
        <taxon>Hyaloscypha</taxon>
        <taxon>Hyaloscypha variabilis</taxon>
    </lineage>
</organism>
<keyword evidence="2" id="KW-1133">Transmembrane helix</keyword>
<evidence type="ECO:0000256" key="2">
    <source>
        <dbReference type="SAM" id="Phobius"/>
    </source>
</evidence>
<dbReference type="Proteomes" id="UP000235786">
    <property type="component" value="Unassembled WGS sequence"/>
</dbReference>
<reference evidence="3 4" key="1">
    <citation type="submission" date="2016-04" db="EMBL/GenBank/DDBJ databases">
        <title>A degradative enzymes factory behind the ericoid mycorrhizal symbiosis.</title>
        <authorList>
            <consortium name="DOE Joint Genome Institute"/>
            <person name="Martino E."/>
            <person name="Morin E."/>
            <person name="Grelet G."/>
            <person name="Kuo A."/>
            <person name="Kohler A."/>
            <person name="Daghino S."/>
            <person name="Barry K."/>
            <person name="Choi C."/>
            <person name="Cichocki N."/>
            <person name="Clum A."/>
            <person name="Copeland A."/>
            <person name="Hainaut M."/>
            <person name="Haridas S."/>
            <person name="Labutti K."/>
            <person name="Lindquist E."/>
            <person name="Lipzen A."/>
            <person name="Khouja H.-R."/>
            <person name="Murat C."/>
            <person name="Ohm R."/>
            <person name="Olson A."/>
            <person name="Spatafora J."/>
            <person name="Veneault-Fourrey C."/>
            <person name="Henrissat B."/>
            <person name="Grigoriev I."/>
            <person name="Martin F."/>
            <person name="Perotto S."/>
        </authorList>
    </citation>
    <scope>NUCLEOTIDE SEQUENCE [LARGE SCALE GENOMIC DNA]</scope>
    <source>
        <strain evidence="3 4">F</strain>
    </source>
</reference>
<sequence length="153" mass="17003">MSGISREQASSPFALFSSFGDVWFSRTFSKTKANEYELMKRNDEDTASLMSAENEENGDRKRKGKAVELPGKEAVAGPSGTQPEDMGNDHQGSQENIGNERKKDEKDFWSVDSRKRTKNLYYFALIGTITALLGLGFTVVIMGFVIAAYRQGN</sequence>